<gene>
    <name evidence="2" type="ORF">SAMN04488066_102282</name>
</gene>
<dbReference type="Proteomes" id="UP000323537">
    <property type="component" value="Unassembled WGS sequence"/>
</dbReference>
<feature type="domain" description="Glycosyltransferase 2-like" evidence="1">
    <location>
        <begin position="16"/>
        <end position="154"/>
    </location>
</feature>
<dbReference type="RefSeq" id="WP_149783428.1">
    <property type="nucleotide sequence ID" value="NZ_BAAADP010000005.1"/>
</dbReference>
<dbReference type="OrthoDB" id="46222at2157"/>
<sequence>MTKSDGRLGDDSPLVSVVVPTYGRPEYLKRAIRSVSDQTYPAIELLVIDDRSPEPAAETLEEVNTDSIRSVRCVRHDENRGANAARNTGIRLADGEFIAFLDDDDSWLPEKTERQVSRFREGPNDLGVVTVGSRIVDEDGNQLGQKRSSVEGNAVRSLLYGGMVGSFSRVMVRADAISEAGLLDESFPSWQDREWYLRLAKHGTFASERSILVERRIDSNGRISDDFERKRDVSYPRFLEKHRAFAAQQGPLAERKFVAGLSRALGFSGLSNGYYRDAIKYLLIAVKNYPLDPKAYLYLCLALGGPITFKPASRLKRKLSAMTSDAP</sequence>
<protein>
    <submittedName>
        <fullName evidence="2">Glycosyl transferase family 2</fullName>
    </submittedName>
</protein>
<evidence type="ECO:0000259" key="1">
    <source>
        <dbReference type="Pfam" id="PF00535"/>
    </source>
</evidence>
<dbReference type="EMBL" id="FOPZ01000002">
    <property type="protein sequence ID" value="SFH38988.1"/>
    <property type="molecule type" value="Genomic_DNA"/>
</dbReference>
<dbReference type="Gene3D" id="3.90.550.10">
    <property type="entry name" value="Spore Coat Polysaccharide Biosynthesis Protein SpsA, Chain A"/>
    <property type="match status" value="1"/>
</dbReference>
<dbReference type="PANTHER" id="PTHR43685:SF2">
    <property type="entry name" value="GLYCOSYLTRANSFERASE 2-LIKE DOMAIN-CONTAINING PROTEIN"/>
    <property type="match status" value="1"/>
</dbReference>
<name>A0A1I2ZME9_9EURY</name>
<keyword evidence="2" id="KW-0808">Transferase</keyword>
<reference evidence="2 3" key="1">
    <citation type="submission" date="2016-10" db="EMBL/GenBank/DDBJ databases">
        <authorList>
            <person name="Varghese N."/>
            <person name="Submissions S."/>
        </authorList>
    </citation>
    <scope>NUCLEOTIDE SEQUENCE [LARGE SCALE GENOMIC DNA]</scope>
    <source>
        <strain evidence="2 3">CGMCC 1.6377</strain>
    </source>
</reference>
<accession>A0A1I2ZME9</accession>
<dbReference type="InterPro" id="IPR050834">
    <property type="entry name" value="Glycosyltransf_2"/>
</dbReference>
<dbReference type="Pfam" id="PF00535">
    <property type="entry name" value="Glycos_transf_2"/>
    <property type="match status" value="1"/>
</dbReference>
<dbReference type="PANTHER" id="PTHR43685">
    <property type="entry name" value="GLYCOSYLTRANSFERASE"/>
    <property type="match status" value="1"/>
</dbReference>
<dbReference type="SUPFAM" id="SSF53448">
    <property type="entry name" value="Nucleotide-diphospho-sugar transferases"/>
    <property type="match status" value="1"/>
</dbReference>
<evidence type="ECO:0000313" key="3">
    <source>
        <dbReference type="Proteomes" id="UP000323537"/>
    </source>
</evidence>
<keyword evidence="3" id="KW-1185">Reference proteome</keyword>
<dbReference type="AlphaFoldDB" id="A0A1I2ZME9"/>
<dbReference type="InterPro" id="IPR029044">
    <property type="entry name" value="Nucleotide-diphossugar_trans"/>
</dbReference>
<organism evidence="2 3">
    <name type="scientific">Halorubrum aquaticum</name>
    <dbReference type="NCBI Taxonomy" id="387340"/>
    <lineage>
        <taxon>Archaea</taxon>
        <taxon>Methanobacteriati</taxon>
        <taxon>Methanobacteriota</taxon>
        <taxon>Stenosarchaea group</taxon>
        <taxon>Halobacteria</taxon>
        <taxon>Halobacteriales</taxon>
        <taxon>Haloferacaceae</taxon>
        <taxon>Halorubrum</taxon>
    </lineage>
</organism>
<evidence type="ECO:0000313" key="2">
    <source>
        <dbReference type="EMBL" id="SFH38988.1"/>
    </source>
</evidence>
<dbReference type="CDD" id="cd00761">
    <property type="entry name" value="Glyco_tranf_GTA_type"/>
    <property type="match status" value="1"/>
</dbReference>
<dbReference type="GO" id="GO:0016740">
    <property type="term" value="F:transferase activity"/>
    <property type="evidence" value="ECO:0007669"/>
    <property type="project" value="UniProtKB-KW"/>
</dbReference>
<dbReference type="InterPro" id="IPR001173">
    <property type="entry name" value="Glyco_trans_2-like"/>
</dbReference>
<proteinExistence type="predicted"/>